<dbReference type="OrthoDB" id="1065058at2759"/>
<dbReference type="PANTHER" id="PTHR12725">
    <property type="entry name" value="HALOACID DEHALOGENASE-LIKE HYDROLASE"/>
    <property type="match status" value="1"/>
</dbReference>
<dbReference type="AlphaFoldDB" id="A0A9D4UEM1"/>
<gene>
    <name evidence="1" type="ORF">GOP47_0018415</name>
</gene>
<dbReference type="Gene3D" id="3.40.50.1000">
    <property type="entry name" value="HAD superfamily/HAD-like"/>
    <property type="match status" value="1"/>
</dbReference>
<dbReference type="Proteomes" id="UP000886520">
    <property type="component" value="Chromosome 18"/>
</dbReference>
<dbReference type="NCBIfam" id="TIGR01509">
    <property type="entry name" value="HAD-SF-IA-v3"/>
    <property type="match status" value="1"/>
</dbReference>
<dbReference type="EMBL" id="JABFUD020000018">
    <property type="protein sequence ID" value="KAI5065791.1"/>
    <property type="molecule type" value="Genomic_DNA"/>
</dbReference>
<dbReference type="Pfam" id="PF00702">
    <property type="entry name" value="Hydrolase"/>
    <property type="match status" value="1"/>
</dbReference>
<dbReference type="PANTHER" id="PTHR12725:SF117">
    <property type="entry name" value="HALOACID DEHALOGENASE-LIKE HYDROLASE"/>
    <property type="match status" value="1"/>
</dbReference>
<reference evidence="1" key="1">
    <citation type="submission" date="2021-01" db="EMBL/GenBank/DDBJ databases">
        <title>Adiantum capillus-veneris genome.</title>
        <authorList>
            <person name="Fang Y."/>
            <person name="Liao Q."/>
        </authorList>
    </citation>
    <scope>NUCLEOTIDE SEQUENCE</scope>
    <source>
        <strain evidence="1">H3</strain>
        <tissue evidence="1">Leaf</tissue>
    </source>
</reference>
<dbReference type="SFLD" id="SFLDS00003">
    <property type="entry name" value="Haloacid_Dehalogenase"/>
    <property type="match status" value="1"/>
</dbReference>
<evidence type="ECO:0008006" key="3">
    <source>
        <dbReference type="Google" id="ProtNLM"/>
    </source>
</evidence>
<protein>
    <recommendedName>
        <fullName evidence="3">Pyrimidine 5-nucleotidase</fullName>
    </recommendedName>
</protein>
<dbReference type="SFLD" id="SFLDG01129">
    <property type="entry name" value="C1.5:_HAD__Beta-PGM__Phosphata"/>
    <property type="match status" value="1"/>
</dbReference>
<dbReference type="SUPFAM" id="SSF56784">
    <property type="entry name" value="HAD-like"/>
    <property type="match status" value="1"/>
</dbReference>
<organism evidence="1 2">
    <name type="scientific">Adiantum capillus-veneris</name>
    <name type="common">Maidenhair fern</name>
    <dbReference type="NCBI Taxonomy" id="13818"/>
    <lineage>
        <taxon>Eukaryota</taxon>
        <taxon>Viridiplantae</taxon>
        <taxon>Streptophyta</taxon>
        <taxon>Embryophyta</taxon>
        <taxon>Tracheophyta</taxon>
        <taxon>Polypodiopsida</taxon>
        <taxon>Polypodiidae</taxon>
        <taxon>Polypodiales</taxon>
        <taxon>Pteridineae</taxon>
        <taxon>Pteridaceae</taxon>
        <taxon>Vittarioideae</taxon>
        <taxon>Adiantum</taxon>
    </lineage>
</organism>
<name>A0A9D4UEM1_ADICA</name>
<evidence type="ECO:0000313" key="1">
    <source>
        <dbReference type="EMBL" id="KAI5065791.1"/>
    </source>
</evidence>
<keyword evidence="2" id="KW-1185">Reference proteome</keyword>
<dbReference type="InterPro" id="IPR006439">
    <property type="entry name" value="HAD-SF_hydro_IA"/>
</dbReference>
<dbReference type="InterPro" id="IPR036412">
    <property type="entry name" value="HAD-like_sf"/>
</dbReference>
<proteinExistence type="predicted"/>
<dbReference type="SFLD" id="SFLDG01132">
    <property type="entry name" value="C1.5.3:_5'-Nucleotidase_Like"/>
    <property type="match status" value="1"/>
</dbReference>
<dbReference type="Gene3D" id="1.10.150.450">
    <property type="match status" value="1"/>
</dbReference>
<dbReference type="InterPro" id="IPR023214">
    <property type="entry name" value="HAD_sf"/>
</dbReference>
<dbReference type="NCBIfam" id="TIGR01993">
    <property type="entry name" value="Pyr-5-nucltdase"/>
    <property type="match status" value="1"/>
</dbReference>
<evidence type="ECO:0000313" key="2">
    <source>
        <dbReference type="Proteomes" id="UP000886520"/>
    </source>
</evidence>
<comment type="caution">
    <text evidence="1">The sequence shown here is derived from an EMBL/GenBank/DDBJ whole genome shotgun (WGS) entry which is preliminary data.</text>
</comment>
<sequence>MATESKSSRPATLSLHPPPRFECLIFDMDDTLYPPSTGLMRACTNAIIDYIKERLHLDDNAAQNLNARLYKLYGSSLAGLVAGGYKCDFIEYNRYIHGSLPYKNLMRDDTLRKLLLSMPQRKVVFTNGNKEHAHRTLEELGIKDCFEQIVCFDNLNMKANFGSSVPIICKPSTKAFHRALQLLQADASKTLFFDDSPWNIEGAKAIGLWTCLTGSSKKMKGADYVIESIHDIREKIPNIWSTNVE</sequence>
<accession>A0A9D4UEM1</accession>
<dbReference type="InterPro" id="IPR010237">
    <property type="entry name" value="Pyr-5-nucltdase"/>
</dbReference>